<name>A0A0G4GYI2_VITBC</name>
<proteinExistence type="predicted"/>
<evidence type="ECO:0000256" key="2">
    <source>
        <dbReference type="SAM" id="Phobius"/>
    </source>
</evidence>
<feature type="transmembrane region" description="Helical" evidence="2">
    <location>
        <begin position="82"/>
        <end position="100"/>
    </location>
</feature>
<dbReference type="EMBL" id="CDMY01000879">
    <property type="protein sequence ID" value="CEM36205.1"/>
    <property type="molecule type" value="Genomic_DNA"/>
</dbReference>
<evidence type="ECO:0000313" key="4">
    <source>
        <dbReference type="Proteomes" id="UP000041254"/>
    </source>
</evidence>
<feature type="transmembrane region" description="Helical" evidence="2">
    <location>
        <begin position="159"/>
        <end position="181"/>
    </location>
</feature>
<keyword evidence="2" id="KW-0812">Transmembrane</keyword>
<feature type="region of interest" description="Disordered" evidence="1">
    <location>
        <begin position="1"/>
        <end position="26"/>
    </location>
</feature>
<evidence type="ECO:0000313" key="3">
    <source>
        <dbReference type="EMBL" id="CEM36205.1"/>
    </source>
</evidence>
<sequence length="371" mass="40606">MERPTCESEVAPFISPSVPEEEEEDVTTQSREVLRQLRGDTVRSVRSARTVRLLTFAGWCVFVAFLVPFLTFVYAWDGWMGVLLFCVSVTPAAGIISLFYAGHSHEMPFELLLDMMWTGCAAALVAGCLNDIRRLVGHVLGVFDGCHIDGDDTDSSHLVGYPIFYCLAAHLLCKVLIVGLSQEVCKLPIAMSRVRLEEAALPRACACWWKVVDTPYAIALVGVASAAGSVIKRSRISMASALFVALSRSLLFVPGHIASTGYASCRLARFVFSSPDGVPKSPSLIDYASFLWLPVVQHTIFRTSLTLALLYTTDSLALWLTATLSMPTLCVLVMAILFVREWRSLAKLPFYNRATGGVTIEVRVIGAPTQS</sequence>
<dbReference type="Proteomes" id="UP000041254">
    <property type="component" value="Unassembled WGS sequence"/>
</dbReference>
<feature type="transmembrane region" description="Helical" evidence="2">
    <location>
        <begin position="317"/>
        <end position="339"/>
    </location>
</feature>
<keyword evidence="2" id="KW-1133">Transmembrane helix</keyword>
<dbReference type="AlphaFoldDB" id="A0A0G4GYI2"/>
<keyword evidence="2" id="KW-0472">Membrane</keyword>
<feature type="transmembrane region" description="Helical" evidence="2">
    <location>
        <begin position="53"/>
        <end position="76"/>
    </location>
</feature>
<feature type="transmembrane region" description="Helical" evidence="2">
    <location>
        <begin position="112"/>
        <end position="132"/>
    </location>
</feature>
<evidence type="ECO:0000256" key="1">
    <source>
        <dbReference type="SAM" id="MobiDB-lite"/>
    </source>
</evidence>
<dbReference type="InParanoid" id="A0A0G4GYI2"/>
<reference evidence="3 4" key="1">
    <citation type="submission" date="2014-11" db="EMBL/GenBank/DDBJ databases">
        <authorList>
            <person name="Zhu J."/>
            <person name="Qi W."/>
            <person name="Song R."/>
        </authorList>
    </citation>
    <scope>NUCLEOTIDE SEQUENCE [LARGE SCALE GENOMIC DNA]</scope>
</reference>
<dbReference type="PhylomeDB" id="A0A0G4GYI2"/>
<accession>A0A0G4GYI2</accession>
<dbReference type="VEuPathDB" id="CryptoDB:Vbra_1100"/>
<keyword evidence="4" id="KW-1185">Reference proteome</keyword>
<gene>
    <name evidence="3" type="ORF">Vbra_1100</name>
</gene>
<organism evidence="3 4">
    <name type="scientific">Vitrella brassicaformis (strain CCMP3155)</name>
    <dbReference type="NCBI Taxonomy" id="1169540"/>
    <lineage>
        <taxon>Eukaryota</taxon>
        <taxon>Sar</taxon>
        <taxon>Alveolata</taxon>
        <taxon>Colpodellida</taxon>
        <taxon>Vitrellaceae</taxon>
        <taxon>Vitrella</taxon>
    </lineage>
</organism>
<protein>
    <submittedName>
        <fullName evidence="3">Uncharacterized protein</fullName>
    </submittedName>
</protein>